<dbReference type="KEGG" id="mees:MmiEs2_12590"/>
<accession>A0AA96ZXI3</accession>
<dbReference type="Proteomes" id="UP001302662">
    <property type="component" value="Chromosome"/>
</dbReference>
<keyword evidence="1" id="KW-0812">Transmembrane</keyword>
<dbReference type="EMBL" id="CP131062">
    <property type="protein sequence ID" value="WNY29045.1"/>
    <property type="molecule type" value="Genomic_DNA"/>
</dbReference>
<feature type="transmembrane region" description="Helical" evidence="1">
    <location>
        <begin position="208"/>
        <end position="226"/>
    </location>
</feature>
<keyword evidence="1" id="KW-0472">Membrane</keyword>
<sequence length="230" mass="26336">MKLDTCKIVSILITAAIIVSAVFLYSSIYPIRHNFSNLENELTDYANGEIQIQVIETKRFDKYTAVLFTDKNDESVVGMAALSKGMNQKWRVSDITFEKTAPIGNFPVTVENKRIYILIGGINCTEPAASYEYVAYSTVDPETYFEKEIEEPNFIDVYNYEDYYFGGHWFGHIKIFDADKNDITEELSGHEYITWKNLNAGGVPLADYLFFLMIAAFGLFAAYVLWKYND</sequence>
<feature type="transmembrane region" description="Helical" evidence="1">
    <location>
        <begin position="7"/>
        <end position="28"/>
    </location>
</feature>
<proteinExistence type="predicted"/>
<evidence type="ECO:0000313" key="3">
    <source>
        <dbReference type="Proteomes" id="UP001302662"/>
    </source>
</evidence>
<reference evidence="2 3" key="1">
    <citation type="submission" date="2023-07" db="EMBL/GenBank/DDBJ databases">
        <title>Closed genome sequence of Methanimicrococcus sp. Es2.</title>
        <authorList>
            <person name="Protasov E."/>
            <person name="Platt K."/>
            <person name="Reeh H."/>
            <person name="Poehlein A."/>
            <person name="Daniel R."/>
            <person name="Brune A."/>
        </authorList>
    </citation>
    <scope>NUCLEOTIDE SEQUENCE [LARGE SCALE GENOMIC DNA]</scope>
    <source>
        <strain evidence="2 3">Es2</strain>
    </source>
</reference>
<keyword evidence="3" id="KW-1185">Reference proteome</keyword>
<keyword evidence="1" id="KW-1133">Transmembrane helix</keyword>
<dbReference type="AlphaFoldDB" id="A0AA96ZXI3"/>
<organism evidence="2 3">
    <name type="scientific">Methanimicrococcus stummii</name>
    <dbReference type="NCBI Taxonomy" id="3028294"/>
    <lineage>
        <taxon>Archaea</taxon>
        <taxon>Methanobacteriati</taxon>
        <taxon>Methanobacteriota</taxon>
        <taxon>Stenosarchaea group</taxon>
        <taxon>Methanomicrobia</taxon>
        <taxon>Methanosarcinales</taxon>
        <taxon>Methanosarcinaceae</taxon>
        <taxon>Methanimicrococcus</taxon>
    </lineage>
</organism>
<evidence type="ECO:0000256" key="1">
    <source>
        <dbReference type="SAM" id="Phobius"/>
    </source>
</evidence>
<evidence type="ECO:0000313" key="2">
    <source>
        <dbReference type="EMBL" id="WNY29045.1"/>
    </source>
</evidence>
<protein>
    <submittedName>
        <fullName evidence="2">Uncharacterized protein</fullName>
    </submittedName>
</protein>
<gene>
    <name evidence="2" type="ORF">MmiEs2_12590</name>
</gene>
<name>A0AA96ZXI3_9EURY</name>